<reference evidence="2" key="1">
    <citation type="journal article" date="2014" name="Int. J. Syst. Evol. Microbiol.">
        <title>Complete genome sequence of Corynebacterium casei LMG S-19264T (=DSM 44701T), isolated from a smear-ripened cheese.</title>
        <authorList>
            <consortium name="US DOE Joint Genome Institute (JGI-PGF)"/>
            <person name="Walter F."/>
            <person name="Albersmeier A."/>
            <person name="Kalinowski J."/>
            <person name="Ruckert C."/>
        </authorList>
    </citation>
    <scope>NUCLEOTIDE SEQUENCE</scope>
    <source>
        <strain evidence="2">CGMCC 1.15330</strain>
    </source>
</reference>
<dbReference type="Proteomes" id="UP000623067">
    <property type="component" value="Unassembled WGS sequence"/>
</dbReference>
<evidence type="ECO:0000313" key="3">
    <source>
        <dbReference type="Proteomes" id="UP000623067"/>
    </source>
</evidence>
<reference evidence="2" key="2">
    <citation type="submission" date="2020-09" db="EMBL/GenBank/DDBJ databases">
        <authorList>
            <person name="Sun Q."/>
            <person name="Zhou Y."/>
        </authorList>
    </citation>
    <scope>NUCLEOTIDE SEQUENCE</scope>
    <source>
        <strain evidence="2">CGMCC 1.15330</strain>
    </source>
</reference>
<comment type="caution">
    <text evidence="2">The sequence shown here is derived from an EMBL/GenBank/DDBJ whole genome shotgun (WGS) entry which is preliminary data.</text>
</comment>
<protein>
    <recommendedName>
        <fullName evidence="1">Hemerythrin-like domain-containing protein</fullName>
    </recommendedName>
</protein>
<name>A0A916WPN3_9SPHN</name>
<gene>
    <name evidence="2" type="ORF">GCM10011380_04330</name>
</gene>
<organism evidence="2 3">
    <name type="scientific">Sphingomonas metalli</name>
    <dbReference type="NCBI Taxonomy" id="1779358"/>
    <lineage>
        <taxon>Bacteria</taxon>
        <taxon>Pseudomonadati</taxon>
        <taxon>Pseudomonadota</taxon>
        <taxon>Alphaproteobacteria</taxon>
        <taxon>Sphingomonadales</taxon>
        <taxon>Sphingomonadaceae</taxon>
        <taxon>Sphingomonas</taxon>
    </lineage>
</organism>
<sequence length="158" mass="17652">MLAVTDWAVTGPGVSVMLDRATLSAEHRALMDLAAELLGAIGQDRAEPERIARIRWNMTRELLAHLAKEDKLLYPSLKTGQDPRASAMATRFAAEMGDLADSYRAYIANWSAERMAREWIAFGMETRRIMQALGKRIEREESVLYPMIPTAAPGRYAA</sequence>
<dbReference type="EMBL" id="BMIH01000001">
    <property type="protein sequence ID" value="GGB17921.1"/>
    <property type="molecule type" value="Genomic_DNA"/>
</dbReference>
<keyword evidence="3" id="KW-1185">Reference proteome</keyword>
<dbReference type="AlphaFoldDB" id="A0A916WPN3"/>
<dbReference type="RefSeq" id="WP_229664308.1">
    <property type="nucleotide sequence ID" value="NZ_BMIH01000001.1"/>
</dbReference>
<feature type="domain" description="Hemerythrin-like" evidence="1">
    <location>
        <begin position="22"/>
        <end position="148"/>
    </location>
</feature>
<dbReference type="Pfam" id="PF01814">
    <property type="entry name" value="Hemerythrin"/>
    <property type="match status" value="1"/>
</dbReference>
<evidence type="ECO:0000259" key="1">
    <source>
        <dbReference type="Pfam" id="PF01814"/>
    </source>
</evidence>
<accession>A0A916WPN3</accession>
<dbReference type="InterPro" id="IPR012312">
    <property type="entry name" value="Hemerythrin-like"/>
</dbReference>
<evidence type="ECO:0000313" key="2">
    <source>
        <dbReference type="EMBL" id="GGB17921.1"/>
    </source>
</evidence>
<dbReference type="Gene3D" id="1.20.120.520">
    <property type="entry name" value="nmb1532 protein domain like"/>
    <property type="match status" value="1"/>
</dbReference>
<proteinExistence type="predicted"/>